<feature type="transmembrane region" description="Helical" evidence="1">
    <location>
        <begin position="148"/>
        <end position="167"/>
    </location>
</feature>
<keyword evidence="1" id="KW-0812">Transmembrane</keyword>
<accession>A0A5M3W5L9</accession>
<evidence type="ECO:0000313" key="2">
    <source>
        <dbReference type="EMBL" id="GES03599.1"/>
    </source>
</evidence>
<protein>
    <recommendedName>
        <fullName evidence="4">Integral membrane protein</fullName>
    </recommendedName>
</protein>
<feature type="transmembrane region" description="Helical" evidence="1">
    <location>
        <begin position="173"/>
        <end position="193"/>
    </location>
</feature>
<evidence type="ECO:0008006" key="4">
    <source>
        <dbReference type="Google" id="ProtNLM"/>
    </source>
</evidence>
<proteinExistence type="predicted"/>
<feature type="transmembrane region" description="Helical" evidence="1">
    <location>
        <begin position="111"/>
        <end position="136"/>
    </location>
</feature>
<dbReference type="EMBL" id="BLAD01000070">
    <property type="protein sequence ID" value="GES03599.1"/>
    <property type="molecule type" value="Genomic_DNA"/>
</dbReference>
<feature type="transmembrane region" description="Helical" evidence="1">
    <location>
        <begin position="256"/>
        <end position="276"/>
    </location>
</feature>
<gene>
    <name evidence="2" type="ORF">Acor_56650</name>
</gene>
<comment type="caution">
    <text evidence="2">The sequence shown here is derived from an EMBL/GenBank/DDBJ whole genome shotgun (WGS) entry which is preliminary data.</text>
</comment>
<name>A0A5M3W5L9_9ACTN</name>
<feature type="transmembrane region" description="Helical" evidence="1">
    <location>
        <begin position="369"/>
        <end position="395"/>
    </location>
</feature>
<organism evidence="2 3">
    <name type="scientific">Acrocarpospora corrugata</name>
    <dbReference type="NCBI Taxonomy" id="35763"/>
    <lineage>
        <taxon>Bacteria</taxon>
        <taxon>Bacillati</taxon>
        <taxon>Actinomycetota</taxon>
        <taxon>Actinomycetes</taxon>
        <taxon>Streptosporangiales</taxon>
        <taxon>Streptosporangiaceae</taxon>
        <taxon>Acrocarpospora</taxon>
    </lineage>
</organism>
<feature type="transmembrane region" description="Helical" evidence="1">
    <location>
        <begin position="85"/>
        <end position="105"/>
    </location>
</feature>
<evidence type="ECO:0000256" key="1">
    <source>
        <dbReference type="SAM" id="Phobius"/>
    </source>
</evidence>
<feature type="transmembrane region" description="Helical" evidence="1">
    <location>
        <begin position="407"/>
        <end position="425"/>
    </location>
</feature>
<dbReference type="OrthoDB" id="4339140at2"/>
<feature type="transmembrane region" description="Helical" evidence="1">
    <location>
        <begin position="282"/>
        <end position="301"/>
    </location>
</feature>
<keyword evidence="1" id="KW-1133">Transmembrane helix</keyword>
<keyword evidence="1" id="KW-0472">Membrane</keyword>
<dbReference type="RefSeq" id="WP_155339749.1">
    <property type="nucleotide sequence ID" value="NZ_BAAABN010000042.1"/>
</dbReference>
<keyword evidence="3" id="KW-1185">Reference proteome</keyword>
<sequence>MSAPTVLPEAIDDQVRELCANAVDALEIAAGLEFGGLTDEAAALRHGHADVFAYAEALYRSVPRKPVEPVVDGPVPWAGNQGRHAVRGILFGLPGLCYVTAAQAVTGSTVVLVVSLLLAWAYGQGAAYLAYVAIGHGDRDAGLAVARWGLRAGLAVLAPVIAGVGVLTSAGPAGIALALGQAAYLLAAGVILVADGELVLLAVLIPGCVVSAVYLVSGWPQPWAVWAAGALSVAEAVVLAEIVSRTPARASVRGRLLGALAPALFGALCGGLLAAGTPLKNGALVMVPLSLSMGAAEWAVFRFRRGGHLLLGRTATARRFARAVRGELFGALGRYLAVLLALTALAWLAGRPGYGETLRLAANLALGGAVLVALILQSCGINAPVLGLFGVALAAELAAPQTPELQLGAYLALLFAITCLAWAAVARTPLHR</sequence>
<reference evidence="2 3" key="1">
    <citation type="submission" date="2019-10" db="EMBL/GenBank/DDBJ databases">
        <title>Whole genome shotgun sequence of Acrocarpospora corrugata NBRC 13972.</title>
        <authorList>
            <person name="Ichikawa N."/>
            <person name="Kimura A."/>
            <person name="Kitahashi Y."/>
            <person name="Komaki H."/>
            <person name="Oguchi A."/>
        </authorList>
    </citation>
    <scope>NUCLEOTIDE SEQUENCE [LARGE SCALE GENOMIC DNA]</scope>
    <source>
        <strain evidence="2 3">NBRC 13972</strain>
    </source>
</reference>
<dbReference type="Proteomes" id="UP000334990">
    <property type="component" value="Unassembled WGS sequence"/>
</dbReference>
<feature type="transmembrane region" description="Helical" evidence="1">
    <location>
        <begin position="328"/>
        <end position="349"/>
    </location>
</feature>
<feature type="transmembrane region" description="Helical" evidence="1">
    <location>
        <begin position="198"/>
        <end position="217"/>
    </location>
</feature>
<evidence type="ECO:0000313" key="3">
    <source>
        <dbReference type="Proteomes" id="UP000334990"/>
    </source>
</evidence>
<dbReference type="AlphaFoldDB" id="A0A5M3W5L9"/>
<feature type="transmembrane region" description="Helical" evidence="1">
    <location>
        <begin position="223"/>
        <end position="244"/>
    </location>
</feature>